<keyword evidence="7 10" id="KW-0283">Flagellar rotation</keyword>
<name>F2J5D4_POLGS</name>
<evidence type="ECO:0000256" key="8">
    <source>
        <dbReference type="ARBA" id="ARBA00022989"/>
    </source>
</evidence>
<keyword evidence="11" id="KW-0282">Flagellum</keyword>
<dbReference type="STRING" id="991905.SL003B_3884"/>
<keyword evidence="9 10" id="KW-0472">Membrane</keyword>
<sequence length="169" mass="17615">MADTAFPGSTRRVRASGGSSAGFVGMLAFLTLLACGVGAVAGLHLAETVREAAAREARGASASAPAAPVYAVNARLRGLKPLVTNLAAPRDAWIRLQASIVLDDGDVEEAGMLAGRIEEDVVAYLRTITLSQVEGAAGLQHLREDLNERAVARSGGRVRELILESLVIQ</sequence>
<comment type="subcellular location">
    <subcellularLocation>
        <location evidence="10">Cell inner membrane</location>
    </subcellularLocation>
    <subcellularLocation>
        <location evidence="2">Cell membrane</location>
        <topology evidence="2">Single-pass membrane protein</topology>
    </subcellularLocation>
</comment>
<keyword evidence="6 10" id="KW-0812">Transmembrane</keyword>
<keyword evidence="12" id="KW-1185">Reference proteome</keyword>
<keyword evidence="11" id="KW-0969">Cilium</keyword>
<evidence type="ECO:0000256" key="9">
    <source>
        <dbReference type="ARBA" id="ARBA00023136"/>
    </source>
</evidence>
<evidence type="ECO:0000313" key="12">
    <source>
        <dbReference type="Proteomes" id="UP000008130"/>
    </source>
</evidence>
<feature type="transmembrane region" description="Helical" evidence="10">
    <location>
        <begin position="20"/>
        <end position="46"/>
    </location>
</feature>
<dbReference type="HOGENOM" id="CLU_125894_1_0_5"/>
<evidence type="ECO:0000256" key="1">
    <source>
        <dbReference type="ARBA" id="ARBA00002254"/>
    </source>
</evidence>
<dbReference type="InterPro" id="IPR005503">
    <property type="entry name" value="FliL"/>
</dbReference>
<dbReference type="AlphaFoldDB" id="F2J5D4"/>
<dbReference type="RefSeq" id="WP_013654613.1">
    <property type="nucleotide sequence ID" value="NC_015259.1"/>
</dbReference>
<reference evidence="11 12" key="1">
    <citation type="journal article" date="2011" name="J. Bacteriol.">
        <title>Complete genome sequence of Polymorphum gilvum SL003B-26A1T, a crude oil-degrading bacterium from oil-polluted saline soil.</title>
        <authorList>
            <person name="Li S.G."/>
            <person name="Tang Y.Q."/>
            <person name="Nie Y."/>
            <person name="Cai M."/>
            <person name="Wu X.L."/>
        </authorList>
    </citation>
    <scope>NUCLEOTIDE SEQUENCE [LARGE SCALE GENOMIC DNA]</scope>
    <source>
        <strain evidence="12">LMG 25793 / CGMCC 1.9160 / SL003B-26A1</strain>
    </source>
</reference>
<dbReference type="Pfam" id="PF03748">
    <property type="entry name" value="FliL"/>
    <property type="match status" value="1"/>
</dbReference>
<keyword evidence="4" id="KW-1003">Cell membrane</keyword>
<dbReference type="GO" id="GO:0071973">
    <property type="term" value="P:bacterial-type flagellum-dependent cell motility"/>
    <property type="evidence" value="ECO:0007669"/>
    <property type="project" value="InterPro"/>
</dbReference>
<accession>F2J5D4</accession>
<dbReference type="EMBL" id="CP002568">
    <property type="protein sequence ID" value="ADZ72304.1"/>
    <property type="molecule type" value="Genomic_DNA"/>
</dbReference>
<keyword evidence="10" id="KW-0997">Cell inner membrane</keyword>
<organism evidence="11 12">
    <name type="scientific">Polymorphum gilvum (strain LMG 25793 / CGMCC 1.9160 / SL003B-26A1)</name>
    <dbReference type="NCBI Taxonomy" id="991905"/>
    <lineage>
        <taxon>Bacteria</taxon>
        <taxon>Pseudomonadati</taxon>
        <taxon>Pseudomonadota</taxon>
        <taxon>Alphaproteobacteria</taxon>
        <taxon>Rhodobacterales</taxon>
        <taxon>Paracoccaceae</taxon>
        <taxon>Polymorphum</taxon>
    </lineage>
</organism>
<evidence type="ECO:0000256" key="5">
    <source>
        <dbReference type="ARBA" id="ARBA00022500"/>
    </source>
</evidence>
<dbReference type="PATRIC" id="fig|991905.3.peg.4002"/>
<evidence type="ECO:0000256" key="7">
    <source>
        <dbReference type="ARBA" id="ARBA00022779"/>
    </source>
</evidence>
<keyword evidence="8 10" id="KW-1133">Transmembrane helix</keyword>
<dbReference type="Proteomes" id="UP000008130">
    <property type="component" value="Chromosome"/>
</dbReference>
<dbReference type="KEGG" id="pgv:SL003B_3884"/>
<comment type="similarity">
    <text evidence="3 10">Belongs to the FliL family.</text>
</comment>
<dbReference type="GO" id="GO:0006935">
    <property type="term" value="P:chemotaxis"/>
    <property type="evidence" value="ECO:0007669"/>
    <property type="project" value="UniProtKB-KW"/>
</dbReference>
<proteinExistence type="inferred from homology"/>
<gene>
    <name evidence="11" type="ordered locus">SL003B_3884</name>
</gene>
<protein>
    <recommendedName>
        <fullName evidence="10">Flagellar protein FliL</fullName>
    </recommendedName>
</protein>
<dbReference type="OrthoDB" id="7908910at2"/>
<evidence type="ECO:0000256" key="2">
    <source>
        <dbReference type="ARBA" id="ARBA00004162"/>
    </source>
</evidence>
<dbReference type="eggNOG" id="COG1580">
    <property type="taxonomic scope" value="Bacteria"/>
</dbReference>
<comment type="function">
    <text evidence="1 10">Controls the rotational direction of flagella during chemotaxis.</text>
</comment>
<keyword evidence="5 10" id="KW-0145">Chemotaxis</keyword>
<evidence type="ECO:0000256" key="4">
    <source>
        <dbReference type="ARBA" id="ARBA00022475"/>
    </source>
</evidence>
<evidence type="ECO:0000256" key="10">
    <source>
        <dbReference type="RuleBase" id="RU364125"/>
    </source>
</evidence>
<evidence type="ECO:0000256" key="3">
    <source>
        <dbReference type="ARBA" id="ARBA00008281"/>
    </source>
</evidence>
<dbReference type="GO" id="GO:0009425">
    <property type="term" value="C:bacterial-type flagellum basal body"/>
    <property type="evidence" value="ECO:0007669"/>
    <property type="project" value="InterPro"/>
</dbReference>
<evidence type="ECO:0000313" key="11">
    <source>
        <dbReference type="EMBL" id="ADZ72304.1"/>
    </source>
</evidence>
<evidence type="ECO:0000256" key="6">
    <source>
        <dbReference type="ARBA" id="ARBA00022692"/>
    </source>
</evidence>
<dbReference type="GO" id="GO:0005886">
    <property type="term" value="C:plasma membrane"/>
    <property type="evidence" value="ECO:0007669"/>
    <property type="project" value="UniProtKB-SubCell"/>
</dbReference>
<keyword evidence="11" id="KW-0966">Cell projection</keyword>